<feature type="active site" description="Proton acceptor" evidence="5">
    <location>
        <position position="239"/>
    </location>
</feature>
<evidence type="ECO:0000256" key="1">
    <source>
        <dbReference type="ARBA" id="ARBA00007092"/>
    </source>
</evidence>
<feature type="binding site" evidence="6">
    <location>
        <position position="39"/>
    </location>
    <ligand>
        <name>Mg(2+)</name>
        <dbReference type="ChEBI" id="CHEBI:18420"/>
        <label>1</label>
    </ligand>
</feature>
<keyword evidence="10" id="KW-1185">Reference proteome</keyword>
<feature type="non-terminal residue" evidence="9">
    <location>
        <position position="1"/>
    </location>
</feature>
<dbReference type="PANTHER" id="PTHR22748:SF6">
    <property type="entry name" value="DNA-(APURINIC OR APYRIMIDINIC SITE) ENDONUCLEASE"/>
    <property type="match status" value="1"/>
</dbReference>
<dbReference type="InterPro" id="IPR005135">
    <property type="entry name" value="Endo/exonuclease/phosphatase"/>
</dbReference>
<feature type="site" description="Interaction with DNA substrate" evidence="7">
    <location>
        <position position="239"/>
    </location>
</feature>
<dbReference type="AlphaFoldDB" id="A0A8K0XKY9"/>
<keyword evidence="6" id="KW-0464">Manganese</keyword>
<evidence type="ECO:0000256" key="7">
    <source>
        <dbReference type="PIRSR" id="PIRSR604808-3"/>
    </source>
</evidence>
<feature type="active site" description="Proton donor/acceptor" evidence="5">
    <location>
        <position position="151"/>
    </location>
</feature>
<evidence type="ECO:0000256" key="5">
    <source>
        <dbReference type="PIRSR" id="PIRSR604808-1"/>
    </source>
</evidence>
<dbReference type="OrthoDB" id="3047174at2759"/>
<evidence type="ECO:0000256" key="2">
    <source>
        <dbReference type="ARBA" id="ARBA00022723"/>
    </source>
</evidence>
<dbReference type="Pfam" id="PF03372">
    <property type="entry name" value="Exo_endo_phos"/>
    <property type="match status" value="1"/>
</dbReference>
<dbReference type="GO" id="GO:0046872">
    <property type="term" value="F:metal ion binding"/>
    <property type="evidence" value="ECO:0007669"/>
    <property type="project" value="UniProtKB-KW"/>
</dbReference>
<proteinExistence type="inferred from homology"/>
<feature type="binding site" evidence="6">
    <location>
        <position position="153"/>
    </location>
    <ligand>
        <name>Mg(2+)</name>
        <dbReference type="ChEBI" id="CHEBI:18420"/>
        <label>1</label>
    </ligand>
</feature>
<dbReference type="PANTHER" id="PTHR22748">
    <property type="entry name" value="AP ENDONUCLEASE"/>
    <property type="match status" value="1"/>
</dbReference>
<gene>
    <name evidence="9" type="ORF">BXZ70DRAFT_873608</name>
</gene>
<dbReference type="GO" id="GO:0008311">
    <property type="term" value="F:double-stranded DNA 3'-5' DNA exonuclease activity"/>
    <property type="evidence" value="ECO:0007669"/>
    <property type="project" value="TreeGrafter"/>
</dbReference>
<evidence type="ECO:0000313" key="9">
    <source>
        <dbReference type="EMBL" id="KAH8085437.1"/>
    </source>
</evidence>
<sequence>ATLNVKGYGNSDIFHPKNKWNHINTLLTKEKIAILAVQETHMTPERVADVESHLKRRVRIFMSADPDTPTARGGVAVVLNTQKVDTREATATEIVPGRAILVKVKTYKEDWLQILAIYAPNAPAENEQFWDKLDEWFEGNTNNKPDIMLGDFNMVEDASDRMPAHADHPAATLAFEDLKGKLEIYDSWRTTYPDKSPTFTFHQPNYQVKSRLDRIYMKKELIITAREWQTKASGLETDHALVTVKVTTPAAP</sequence>
<keyword evidence="9" id="KW-0540">Nuclease</keyword>
<dbReference type="CDD" id="cd09076">
    <property type="entry name" value="L1-EN"/>
    <property type="match status" value="1"/>
</dbReference>
<feature type="binding site" evidence="6">
    <location>
        <position position="239"/>
    </location>
    <ligand>
        <name>Mg(2+)</name>
        <dbReference type="ChEBI" id="CHEBI:18420"/>
        <label>1</label>
    </ligand>
</feature>
<feature type="domain" description="Endonuclease/exonuclease/phosphatase" evidence="8">
    <location>
        <begin position="22"/>
        <end position="225"/>
    </location>
</feature>
<dbReference type="Gene3D" id="3.60.10.10">
    <property type="entry name" value="Endonuclease/exonuclease/phosphatase"/>
    <property type="match status" value="1"/>
</dbReference>
<keyword evidence="2 6" id="KW-0479">Metal-binding</keyword>
<organism evidence="9 10">
    <name type="scientific">Cristinia sonorae</name>
    <dbReference type="NCBI Taxonomy" id="1940300"/>
    <lineage>
        <taxon>Eukaryota</taxon>
        <taxon>Fungi</taxon>
        <taxon>Dikarya</taxon>
        <taxon>Basidiomycota</taxon>
        <taxon>Agaricomycotina</taxon>
        <taxon>Agaricomycetes</taxon>
        <taxon>Agaricomycetidae</taxon>
        <taxon>Agaricales</taxon>
        <taxon>Pleurotineae</taxon>
        <taxon>Stephanosporaceae</taxon>
        <taxon>Cristinia</taxon>
    </lineage>
</organism>
<feature type="site" description="Transition state stabilizer" evidence="7">
    <location>
        <position position="153"/>
    </location>
</feature>
<keyword evidence="3" id="KW-0378">Hydrolase</keyword>
<accession>A0A8K0XKY9</accession>
<keyword evidence="4 6" id="KW-0460">Magnesium</keyword>
<dbReference type="GO" id="GO:0003906">
    <property type="term" value="F:DNA-(apurinic or apyrimidinic site) endonuclease activity"/>
    <property type="evidence" value="ECO:0007669"/>
    <property type="project" value="TreeGrafter"/>
</dbReference>
<dbReference type="GO" id="GO:0006284">
    <property type="term" value="P:base-excision repair"/>
    <property type="evidence" value="ECO:0007669"/>
    <property type="project" value="TreeGrafter"/>
</dbReference>
<feature type="binding site" evidence="6">
    <location>
        <position position="238"/>
    </location>
    <ligand>
        <name>Mg(2+)</name>
        <dbReference type="ChEBI" id="CHEBI:18420"/>
        <label>1</label>
    </ligand>
</feature>
<feature type="site" description="Important for catalytic activity" evidence="7">
    <location>
        <position position="213"/>
    </location>
</feature>
<dbReference type="GO" id="GO:0005634">
    <property type="term" value="C:nucleus"/>
    <property type="evidence" value="ECO:0007669"/>
    <property type="project" value="TreeGrafter"/>
</dbReference>
<name>A0A8K0XKY9_9AGAR</name>
<dbReference type="SUPFAM" id="SSF56219">
    <property type="entry name" value="DNase I-like"/>
    <property type="match status" value="1"/>
</dbReference>
<feature type="binding site" evidence="6">
    <location>
        <position position="151"/>
    </location>
    <ligand>
        <name>Mg(2+)</name>
        <dbReference type="ChEBI" id="CHEBI:18420"/>
        <label>1</label>
    </ligand>
</feature>
<feature type="non-terminal residue" evidence="9">
    <location>
        <position position="252"/>
    </location>
</feature>
<evidence type="ECO:0000256" key="3">
    <source>
        <dbReference type="ARBA" id="ARBA00022801"/>
    </source>
</evidence>
<comment type="caution">
    <text evidence="9">The sequence shown here is derived from an EMBL/GenBank/DDBJ whole genome shotgun (WGS) entry which is preliminary data.</text>
</comment>
<comment type="similarity">
    <text evidence="1">Belongs to the DNA repair enzymes AP/ExoA family.</text>
</comment>
<comment type="cofactor">
    <cofactor evidence="6">
        <name>Mg(2+)</name>
        <dbReference type="ChEBI" id="CHEBI:18420"/>
    </cofactor>
    <cofactor evidence="6">
        <name>Mn(2+)</name>
        <dbReference type="ChEBI" id="CHEBI:29035"/>
    </cofactor>
    <text evidence="6">Probably binds two magnesium or manganese ions per subunit.</text>
</comment>
<dbReference type="InterPro" id="IPR036691">
    <property type="entry name" value="Endo/exonu/phosph_ase_sf"/>
</dbReference>
<dbReference type="InterPro" id="IPR004808">
    <property type="entry name" value="AP_endonuc_1"/>
</dbReference>
<dbReference type="Proteomes" id="UP000813824">
    <property type="component" value="Unassembled WGS sequence"/>
</dbReference>
<protein>
    <submittedName>
        <fullName evidence="9">Endonuclease/exonuclease/phosphatase</fullName>
    </submittedName>
</protein>
<keyword evidence="9" id="KW-0255">Endonuclease</keyword>
<dbReference type="EMBL" id="JAEVFJ010000044">
    <property type="protein sequence ID" value="KAH8085437.1"/>
    <property type="molecule type" value="Genomic_DNA"/>
</dbReference>
<evidence type="ECO:0000256" key="4">
    <source>
        <dbReference type="ARBA" id="ARBA00022842"/>
    </source>
</evidence>
<evidence type="ECO:0000256" key="6">
    <source>
        <dbReference type="PIRSR" id="PIRSR604808-2"/>
    </source>
</evidence>
<feature type="active site" evidence="5">
    <location>
        <position position="118"/>
    </location>
</feature>
<reference evidence="9" key="1">
    <citation type="journal article" date="2021" name="New Phytol.">
        <title>Evolutionary innovations through gain and loss of genes in the ectomycorrhizal Boletales.</title>
        <authorList>
            <person name="Wu G."/>
            <person name="Miyauchi S."/>
            <person name="Morin E."/>
            <person name="Kuo A."/>
            <person name="Drula E."/>
            <person name="Varga T."/>
            <person name="Kohler A."/>
            <person name="Feng B."/>
            <person name="Cao Y."/>
            <person name="Lipzen A."/>
            <person name="Daum C."/>
            <person name="Hundley H."/>
            <person name="Pangilinan J."/>
            <person name="Johnson J."/>
            <person name="Barry K."/>
            <person name="LaButti K."/>
            <person name="Ng V."/>
            <person name="Ahrendt S."/>
            <person name="Min B."/>
            <person name="Choi I.G."/>
            <person name="Park H."/>
            <person name="Plett J.M."/>
            <person name="Magnuson J."/>
            <person name="Spatafora J.W."/>
            <person name="Nagy L.G."/>
            <person name="Henrissat B."/>
            <person name="Grigoriev I.V."/>
            <person name="Yang Z.L."/>
            <person name="Xu J."/>
            <person name="Martin F.M."/>
        </authorList>
    </citation>
    <scope>NUCLEOTIDE SEQUENCE</scope>
    <source>
        <strain evidence="9">KKN 215</strain>
    </source>
</reference>
<dbReference type="GO" id="GO:0008081">
    <property type="term" value="F:phosphoric diester hydrolase activity"/>
    <property type="evidence" value="ECO:0007669"/>
    <property type="project" value="TreeGrafter"/>
</dbReference>
<evidence type="ECO:0000313" key="10">
    <source>
        <dbReference type="Proteomes" id="UP000813824"/>
    </source>
</evidence>
<evidence type="ECO:0000259" key="8">
    <source>
        <dbReference type="Pfam" id="PF03372"/>
    </source>
</evidence>